<comment type="caution">
    <text evidence="3">The sequence shown here is derived from an EMBL/GenBank/DDBJ whole genome shotgun (WGS) entry which is preliminary data.</text>
</comment>
<evidence type="ECO:0000256" key="1">
    <source>
        <dbReference type="SAM" id="Phobius"/>
    </source>
</evidence>
<dbReference type="Pfam" id="PF02517">
    <property type="entry name" value="Rce1-like"/>
    <property type="match status" value="1"/>
</dbReference>
<keyword evidence="1" id="KW-0472">Membrane</keyword>
<dbReference type="AlphaFoldDB" id="A0A7C5HHJ5"/>
<feature type="domain" description="CAAX prenyl protease 2/Lysostaphin resistance protein A-like" evidence="2">
    <location>
        <begin position="167"/>
        <end position="253"/>
    </location>
</feature>
<dbReference type="GO" id="GO:0008237">
    <property type="term" value="F:metallopeptidase activity"/>
    <property type="evidence" value="ECO:0007669"/>
    <property type="project" value="UniProtKB-KW"/>
</dbReference>
<feature type="transmembrane region" description="Helical" evidence="1">
    <location>
        <begin position="20"/>
        <end position="41"/>
    </location>
</feature>
<keyword evidence="1" id="KW-1133">Transmembrane helix</keyword>
<reference evidence="3" key="1">
    <citation type="journal article" date="2020" name="mSystems">
        <title>Genome- and Community-Level Interaction Insights into Carbon Utilization and Element Cycling Functions of Hydrothermarchaeota in Hydrothermal Sediment.</title>
        <authorList>
            <person name="Zhou Z."/>
            <person name="Liu Y."/>
            <person name="Xu W."/>
            <person name="Pan J."/>
            <person name="Luo Z.H."/>
            <person name="Li M."/>
        </authorList>
    </citation>
    <scope>NUCLEOTIDE SEQUENCE [LARGE SCALE GENOMIC DNA]</scope>
    <source>
        <strain evidence="3">HyVt-628</strain>
    </source>
</reference>
<evidence type="ECO:0000259" key="2">
    <source>
        <dbReference type="Pfam" id="PF02517"/>
    </source>
</evidence>
<feature type="transmembrane region" description="Helical" evidence="1">
    <location>
        <begin position="94"/>
        <end position="119"/>
    </location>
</feature>
<protein>
    <submittedName>
        <fullName evidence="3">CPBP family intramembrane metalloprotease</fullName>
    </submittedName>
</protein>
<dbReference type="InterPro" id="IPR003675">
    <property type="entry name" value="Rce1/LyrA-like_dom"/>
</dbReference>
<keyword evidence="3" id="KW-0645">Protease</keyword>
<feature type="transmembrane region" description="Helical" evidence="1">
    <location>
        <begin position="167"/>
        <end position="186"/>
    </location>
</feature>
<name>A0A7C5HHJ5_9CHLB</name>
<organism evidence="3">
    <name type="scientific">Chlorobaculum parvum</name>
    <dbReference type="NCBI Taxonomy" id="274539"/>
    <lineage>
        <taxon>Bacteria</taxon>
        <taxon>Pseudomonadati</taxon>
        <taxon>Chlorobiota</taxon>
        <taxon>Chlorobiia</taxon>
        <taxon>Chlorobiales</taxon>
        <taxon>Chlorobiaceae</taxon>
        <taxon>Chlorobaculum</taxon>
    </lineage>
</organism>
<dbReference type="PANTHER" id="PTHR43592:SF15">
    <property type="entry name" value="CAAX AMINO TERMINAL PROTEASE FAMILY PROTEIN"/>
    <property type="match status" value="1"/>
</dbReference>
<gene>
    <name evidence="3" type="ORF">ENL01_04605</name>
</gene>
<evidence type="ECO:0000313" key="3">
    <source>
        <dbReference type="EMBL" id="HHE08135.1"/>
    </source>
</evidence>
<proteinExistence type="predicted"/>
<dbReference type="EMBL" id="DRSK01000258">
    <property type="protein sequence ID" value="HHE08135.1"/>
    <property type="molecule type" value="Genomic_DNA"/>
</dbReference>
<dbReference type="GO" id="GO:0080120">
    <property type="term" value="P:CAAX-box protein maturation"/>
    <property type="evidence" value="ECO:0007669"/>
    <property type="project" value="UniProtKB-ARBA"/>
</dbReference>
<dbReference type="PANTHER" id="PTHR43592">
    <property type="entry name" value="CAAX AMINO TERMINAL PROTEASE"/>
    <property type="match status" value="1"/>
</dbReference>
<keyword evidence="3" id="KW-0482">Metalloprotease</keyword>
<accession>A0A7C5HHJ5</accession>
<sequence length="320" mass="34785">MTSIDNQDFSRRPTLFGTILVLLVILALYPLAGWLLSSIATGGQPLESVLRDGSEPMLRRILVAQGIGQILVLGFPVFFLASRHSGGSPFGRPTLRWLGVGMGGGVRPALFGAFGMLLLQPFLYSIEELQSLLLPLLGEAGQALVQEQEHLDRFIRLLAGDGSPGSLFASSLVFVLIPSICEELLFRGYLQKSLALNIAPRRAVLFAGLVFALFHNELFNLLPLALLGWYIGYLYLKSGNLLVPAVAHGVNNLAALVLLHLGGDQMGHAGEMASSSSPIFLWPWWVLVVVSLFIFSLLIRYFPEKPASIHAEKSMPGGRL</sequence>
<dbReference type="Proteomes" id="UP000886059">
    <property type="component" value="Unassembled WGS sequence"/>
</dbReference>
<feature type="transmembrane region" description="Helical" evidence="1">
    <location>
        <begin position="282"/>
        <end position="302"/>
    </location>
</feature>
<feature type="transmembrane region" description="Helical" evidence="1">
    <location>
        <begin position="198"/>
        <end position="214"/>
    </location>
</feature>
<dbReference type="GO" id="GO:0004175">
    <property type="term" value="F:endopeptidase activity"/>
    <property type="evidence" value="ECO:0007669"/>
    <property type="project" value="UniProtKB-ARBA"/>
</dbReference>
<keyword evidence="1" id="KW-0812">Transmembrane</keyword>
<keyword evidence="3" id="KW-0378">Hydrolase</keyword>
<feature type="transmembrane region" description="Helical" evidence="1">
    <location>
        <begin position="61"/>
        <end position="82"/>
    </location>
</feature>